<feature type="compositionally biased region" description="Basic and acidic residues" evidence="9">
    <location>
        <begin position="457"/>
        <end position="467"/>
    </location>
</feature>
<feature type="region of interest" description="Disordered" evidence="9">
    <location>
        <begin position="437"/>
        <end position="474"/>
    </location>
</feature>
<dbReference type="GO" id="GO:0007283">
    <property type="term" value="P:spermatogenesis"/>
    <property type="evidence" value="ECO:0007669"/>
    <property type="project" value="UniProtKB-KW"/>
</dbReference>
<keyword evidence="2" id="KW-0812">Transmembrane</keyword>
<evidence type="ECO:0000256" key="8">
    <source>
        <dbReference type="ARBA" id="ARBA00037695"/>
    </source>
</evidence>
<comment type="caution">
    <text evidence="11">The sequence shown here is derived from an EMBL/GenBank/DDBJ whole genome shotgun (WGS) entry which is preliminary data.</text>
</comment>
<evidence type="ECO:0000256" key="5">
    <source>
        <dbReference type="ARBA" id="ARBA00022989"/>
    </source>
</evidence>
<protein>
    <recommendedName>
        <fullName evidence="10">SPATA31 domain-containing protein</fullName>
    </recommendedName>
</protein>
<evidence type="ECO:0000313" key="12">
    <source>
        <dbReference type="Proteomes" id="UP001488838"/>
    </source>
</evidence>
<feature type="region of interest" description="Disordered" evidence="9">
    <location>
        <begin position="168"/>
        <end position="195"/>
    </location>
</feature>
<evidence type="ECO:0000313" key="11">
    <source>
        <dbReference type="EMBL" id="KAK7796370.1"/>
    </source>
</evidence>
<name>A0AAW0H528_MYOGA</name>
<evidence type="ECO:0000256" key="6">
    <source>
        <dbReference type="ARBA" id="ARBA00023136"/>
    </source>
</evidence>
<organism evidence="11 12">
    <name type="scientific">Myodes glareolus</name>
    <name type="common">Bank vole</name>
    <name type="synonym">Clethrionomys glareolus</name>
    <dbReference type="NCBI Taxonomy" id="447135"/>
    <lineage>
        <taxon>Eukaryota</taxon>
        <taxon>Metazoa</taxon>
        <taxon>Chordata</taxon>
        <taxon>Craniata</taxon>
        <taxon>Vertebrata</taxon>
        <taxon>Euteleostomi</taxon>
        <taxon>Mammalia</taxon>
        <taxon>Eutheria</taxon>
        <taxon>Euarchontoglires</taxon>
        <taxon>Glires</taxon>
        <taxon>Rodentia</taxon>
        <taxon>Myomorpha</taxon>
        <taxon>Muroidea</taxon>
        <taxon>Cricetidae</taxon>
        <taxon>Arvicolinae</taxon>
        <taxon>Myodes</taxon>
    </lineage>
</organism>
<comment type="subcellular location">
    <subcellularLocation>
        <location evidence="1">Membrane</location>
        <topology evidence="1">Single-pass membrane protein</topology>
    </subcellularLocation>
</comment>
<feature type="domain" description="SPATA31" evidence="10">
    <location>
        <begin position="1"/>
        <end position="293"/>
    </location>
</feature>
<comment type="similarity">
    <text evidence="7">Belongs to the SPATA31 family.</text>
</comment>
<feature type="compositionally biased region" description="Basic and acidic residues" evidence="9">
    <location>
        <begin position="658"/>
        <end position="669"/>
    </location>
</feature>
<dbReference type="PANTHER" id="PTHR21859">
    <property type="entry name" value="ACROSOME-SPECIFIC PROTEIN"/>
    <property type="match status" value="1"/>
</dbReference>
<comment type="function">
    <text evidence="8">May play a role in spermatogenesis.</text>
</comment>
<evidence type="ECO:0000256" key="3">
    <source>
        <dbReference type="ARBA" id="ARBA00022782"/>
    </source>
</evidence>
<keyword evidence="3" id="KW-0221">Differentiation</keyword>
<accession>A0AAW0H528</accession>
<evidence type="ECO:0000256" key="7">
    <source>
        <dbReference type="ARBA" id="ARBA00035009"/>
    </source>
</evidence>
<feature type="region of interest" description="Disordered" evidence="9">
    <location>
        <begin position="654"/>
        <end position="689"/>
    </location>
</feature>
<evidence type="ECO:0000256" key="1">
    <source>
        <dbReference type="ARBA" id="ARBA00004167"/>
    </source>
</evidence>
<dbReference type="InterPro" id="IPR039509">
    <property type="entry name" value="SPATA31"/>
</dbReference>
<sequence>MRDQMSPVHSCTRSLSYLGLQSAPLILAPPQFKAPALNQAHPQPPLPAQLPSSPPYTNDYGDYVSCCSQSQSQSQCLPTEIQHAEGHSLTKQERRLPLPLIVQRPQEVYDVLTSNRSQDWAVSILPDNFPISCELREKLEQHIQKWLIQHRWDLSRKFQESLDAMQHQNTVTRPCKTRDKPGPSRSSGSMGEINKDGHKVRFQLQKESGKNLGPILGKISKDKNRYLDKDPVTLQGANILESERNTVKSLKRDSKTDSKHLKNKLQSTLKAHVGTKSEEINQGLIPLRVRRSWLAMNDGFSMPNVQMETKNVPSSKSLEKSMSSSQKLAFLDPGAHQVLEEHIVRFRVKHRWGLPLKMLKPVNVFKLKKVESLPVALCDSPPSTTFVSGTSSAVEVVRFLGKPCHTGLREVVMEDSSPSLGCLLLVSSPSHKGIERTLGAFPSGADHEPSQAPPTKSESKHHSETLKHKFTSTPCQSRTVLEKEGETQVVLLLPRTTSVQNPGSPSYQAKTVAKFPQSVETEPASQPQVYTTAVLLPELPRSTLLPADTLASQRLGDIMMVGGDKSLVQQKPSTPKHQVSPKSQIQVLAPAYQGEETKRKSKGNQEEGPKLTRVKEKEDKFRKKHQTLPKPAQVPAESPFQKLVSRFLQWIHSKKAIKGRESPPKEDKPTAATAQSQQKQVKEKPRVDSNVAEAQELMTALGQMLEKKIMQQSKLCASKVKQYPETPPPSTPQSAYGHKPASHSKQRTPSHLVNYSCQKNSTKEGNIKDQPSKKNGRFSNEPQIFQNPRLLPCNTTLNLVSSFQNGIIVPTVSSYHLCCPRHCAVRKNIYTQREKSSLVFRSRKI</sequence>
<keyword evidence="6" id="KW-0472">Membrane</keyword>
<gene>
    <name evidence="11" type="ORF">U0070_018086</name>
</gene>
<reference evidence="11 12" key="1">
    <citation type="journal article" date="2023" name="bioRxiv">
        <title>Conserved and derived expression patterns and positive selection on dental genes reveal complex evolutionary context of ever-growing rodent molars.</title>
        <authorList>
            <person name="Calamari Z.T."/>
            <person name="Song A."/>
            <person name="Cohen E."/>
            <person name="Akter M."/>
            <person name="Roy R.D."/>
            <person name="Hallikas O."/>
            <person name="Christensen M.M."/>
            <person name="Li P."/>
            <person name="Marangoni P."/>
            <person name="Jernvall J."/>
            <person name="Klein O.D."/>
        </authorList>
    </citation>
    <scope>NUCLEOTIDE SEQUENCE [LARGE SCALE GENOMIC DNA]</scope>
    <source>
        <strain evidence="11">V071</strain>
    </source>
</reference>
<dbReference type="Proteomes" id="UP001488838">
    <property type="component" value="Unassembled WGS sequence"/>
</dbReference>
<keyword evidence="5" id="KW-1133">Transmembrane helix</keyword>
<dbReference type="GO" id="GO:0016020">
    <property type="term" value="C:membrane"/>
    <property type="evidence" value="ECO:0007669"/>
    <property type="project" value="UniProtKB-SubCell"/>
</dbReference>
<dbReference type="GO" id="GO:0030154">
    <property type="term" value="P:cell differentiation"/>
    <property type="evidence" value="ECO:0007669"/>
    <property type="project" value="UniProtKB-KW"/>
</dbReference>
<feature type="compositionally biased region" description="Basic and acidic residues" evidence="9">
    <location>
        <begin position="761"/>
        <end position="772"/>
    </location>
</feature>
<evidence type="ECO:0000256" key="9">
    <source>
        <dbReference type="SAM" id="MobiDB-lite"/>
    </source>
</evidence>
<evidence type="ECO:0000256" key="2">
    <source>
        <dbReference type="ARBA" id="ARBA00022692"/>
    </source>
</evidence>
<dbReference type="EMBL" id="JBBHLL010001229">
    <property type="protein sequence ID" value="KAK7796370.1"/>
    <property type="molecule type" value="Genomic_DNA"/>
</dbReference>
<keyword evidence="12" id="KW-1185">Reference proteome</keyword>
<feature type="compositionally biased region" description="Polar residues" evidence="9">
    <location>
        <begin position="749"/>
        <end position="760"/>
    </location>
</feature>
<dbReference type="PANTHER" id="PTHR21859:SF55">
    <property type="entry name" value="SPERMATOGENESIS-ASSOCIATED PROTEIN 31A1-RELATED"/>
    <property type="match status" value="1"/>
</dbReference>
<feature type="region of interest" description="Disordered" evidence="9">
    <location>
        <begin position="721"/>
        <end position="781"/>
    </location>
</feature>
<evidence type="ECO:0000256" key="4">
    <source>
        <dbReference type="ARBA" id="ARBA00022871"/>
    </source>
</evidence>
<proteinExistence type="inferred from homology"/>
<feature type="region of interest" description="Disordered" evidence="9">
    <location>
        <begin position="591"/>
        <end position="639"/>
    </location>
</feature>
<keyword evidence="4" id="KW-0744">Spermatogenesis</keyword>
<feature type="compositionally biased region" description="Basic and acidic residues" evidence="9">
    <location>
        <begin position="595"/>
        <end position="621"/>
    </location>
</feature>
<evidence type="ECO:0000259" key="10">
    <source>
        <dbReference type="Pfam" id="PF14650"/>
    </source>
</evidence>
<dbReference type="AlphaFoldDB" id="A0AAW0H528"/>
<dbReference type="Pfam" id="PF14650">
    <property type="entry name" value="FAM75"/>
    <property type="match status" value="1"/>
</dbReference>